<protein>
    <submittedName>
        <fullName evidence="5">Outer membrane porin, OprD family</fullName>
    </submittedName>
</protein>
<dbReference type="EMBL" id="WIVX01000106">
    <property type="protein sequence ID" value="MQU33404.1"/>
    <property type="molecule type" value="Genomic_DNA"/>
</dbReference>
<proteinExistence type="inferred from homology"/>
<dbReference type="GO" id="GO:0016020">
    <property type="term" value="C:membrane"/>
    <property type="evidence" value="ECO:0007669"/>
    <property type="project" value="InterPro"/>
</dbReference>
<dbReference type="Gene3D" id="2.40.160.10">
    <property type="entry name" value="Porin"/>
    <property type="match status" value="1"/>
</dbReference>
<keyword evidence="2" id="KW-0813">Transport</keyword>
<evidence type="ECO:0000313" key="7">
    <source>
        <dbReference type="Proteomes" id="UP000447574"/>
    </source>
</evidence>
<evidence type="ECO:0000313" key="6">
    <source>
        <dbReference type="EMBL" id="MQU33404.1"/>
    </source>
</evidence>
<evidence type="ECO:0000256" key="3">
    <source>
        <dbReference type="ARBA" id="ARBA00022729"/>
    </source>
</evidence>
<sequence length="415" mass="45617">MTRLFLNKKLTFSLTACVAAVTSSFAMADFINDSHAAIEMRNMYMNRDFRNSNSAETMKDWGQGFTLQLKSGFTEGTVGFGLDVMAQQGIKLDSGKGRSGTGVLLVQKDGTPAEEWSDLGGAAKMRLSKSTLAVGTLQPVLPVVMYNDTRLLATTFTGGLINSQEIEGLAFNAGRLTETKLRNSSNREDMSYAYNGATSDHFDFAGGSYQISKQLSASYYYGALDNVYQQHFIGLVHNLPLAEGVSLRSDLRYFRSDDTGQAHVGKIGNNFFNGMLTLGVQAHKFGVGLQHINGEGNIPFLSGTDPYSINLVTYNTFTKANTDAWQVRYDYDFAALGVPGLTFMSRYVSGSDIESGTVTNGREWERDSDLGYVIQNGPLKGVNLRWRNVTFRSSNGLTNDLDENRIILGYTLALW</sequence>
<comment type="caution">
    <text evidence="5">The sequence shown here is derived from an EMBL/GenBank/DDBJ whole genome shotgun (WGS) entry which is preliminary data.</text>
</comment>
<name>A0A6A7Z9G2_9PSED</name>
<feature type="signal peptide" evidence="4">
    <location>
        <begin position="1"/>
        <end position="28"/>
    </location>
</feature>
<accession>A0A6A7Z9G2</accession>
<keyword evidence="8" id="KW-1185">Reference proteome</keyword>
<gene>
    <name evidence="6" type="ORF">GHO30_18780</name>
    <name evidence="5" type="ORF">GHO37_11120</name>
</gene>
<dbReference type="GO" id="GO:0015288">
    <property type="term" value="F:porin activity"/>
    <property type="evidence" value="ECO:0007669"/>
    <property type="project" value="TreeGrafter"/>
</dbReference>
<comment type="similarity">
    <text evidence="1">Belongs to the outer membrane porin (Opr) (TC 1.B.25) family.</text>
</comment>
<feature type="chain" id="PRO_5044630169" evidence="4">
    <location>
        <begin position="29"/>
        <end position="415"/>
    </location>
</feature>
<dbReference type="InterPro" id="IPR005318">
    <property type="entry name" value="OM_porin_bac"/>
</dbReference>
<dbReference type="PANTHER" id="PTHR34596">
    <property type="entry name" value="CHITOPORIN"/>
    <property type="match status" value="1"/>
</dbReference>
<dbReference type="EMBL" id="WIWF01000034">
    <property type="protein sequence ID" value="MQT74853.1"/>
    <property type="molecule type" value="Genomic_DNA"/>
</dbReference>
<evidence type="ECO:0000313" key="8">
    <source>
        <dbReference type="Proteomes" id="UP000470186"/>
    </source>
</evidence>
<dbReference type="Proteomes" id="UP000447574">
    <property type="component" value="Unassembled WGS sequence"/>
</dbReference>
<keyword evidence="3 4" id="KW-0732">Signal</keyword>
<dbReference type="Proteomes" id="UP000470186">
    <property type="component" value="Unassembled WGS sequence"/>
</dbReference>
<evidence type="ECO:0000256" key="1">
    <source>
        <dbReference type="ARBA" id="ARBA00009075"/>
    </source>
</evidence>
<evidence type="ECO:0000313" key="5">
    <source>
        <dbReference type="EMBL" id="MQT74853.1"/>
    </source>
</evidence>
<dbReference type="InterPro" id="IPR023614">
    <property type="entry name" value="Porin_dom_sf"/>
</dbReference>
<organism evidence="5 7">
    <name type="scientific">Pseudomonas helleri</name>
    <dbReference type="NCBI Taxonomy" id="1608996"/>
    <lineage>
        <taxon>Bacteria</taxon>
        <taxon>Pseudomonadati</taxon>
        <taxon>Pseudomonadota</taxon>
        <taxon>Gammaproteobacteria</taxon>
        <taxon>Pseudomonadales</taxon>
        <taxon>Pseudomonadaceae</taxon>
        <taxon>Pseudomonas</taxon>
    </lineage>
</organism>
<dbReference type="Pfam" id="PF03573">
    <property type="entry name" value="OprD"/>
    <property type="match status" value="1"/>
</dbReference>
<dbReference type="PANTHER" id="PTHR34596:SF2">
    <property type="entry name" value="CHITOPORIN"/>
    <property type="match status" value="1"/>
</dbReference>
<evidence type="ECO:0000256" key="2">
    <source>
        <dbReference type="ARBA" id="ARBA00022448"/>
    </source>
</evidence>
<evidence type="ECO:0000256" key="4">
    <source>
        <dbReference type="SAM" id="SignalP"/>
    </source>
</evidence>
<dbReference type="AlphaFoldDB" id="A0A6A7Z9G2"/>
<reference evidence="7 8" key="1">
    <citation type="submission" date="2019-10" db="EMBL/GenBank/DDBJ databases">
        <title>Evaluation of single-gene subtyping targets for Pseudomonas.</title>
        <authorList>
            <person name="Reichler S.J."/>
            <person name="Orsi R.H."/>
            <person name="Wiedmann M."/>
            <person name="Martin N.H."/>
            <person name="Murphy S.I."/>
        </authorList>
    </citation>
    <scope>NUCLEOTIDE SEQUENCE [LARGE SCALE GENOMIC DNA]</scope>
    <source>
        <strain evidence="6 8">FSL R10-2107</strain>
        <strain evidence="5 7">FSL R10-2932</strain>
    </source>
</reference>